<keyword evidence="3" id="KW-1185">Reference proteome</keyword>
<name>A0A0C1TLZ1_9BACT</name>
<dbReference type="Proteomes" id="UP000031433">
    <property type="component" value="Unassembled WGS sequence"/>
</dbReference>
<keyword evidence="1" id="KW-1133">Transmembrane helix</keyword>
<gene>
    <name evidence="2" type="ORF">SE37_04480</name>
</gene>
<comment type="caution">
    <text evidence="2">The sequence shown here is derived from an EMBL/GenBank/DDBJ whole genome shotgun (WGS) entry which is preliminary data.</text>
</comment>
<reference evidence="2 3" key="1">
    <citation type="submission" date="2015-01" db="EMBL/GenBank/DDBJ databases">
        <title>Genome sequence of the anaerobic bacterium Geobacter soli GSS01, a dissimilatory Fe(III) reducer from soil.</title>
        <authorList>
            <person name="Yang G."/>
            <person name="Zhou S."/>
        </authorList>
    </citation>
    <scope>NUCLEOTIDE SEQUENCE [LARGE SCALE GENOMIC DNA]</scope>
    <source>
        <strain evidence="2 3">GSS01</strain>
    </source>
</reference>
<evidence type="ECO:0000256" key="1">
    <source>
        <dbReference type="SAM" id="Phobius"/>
    </source>
</evidence>
<evidence type="ECO:0008006" key="4">
    <source>
        <dbReference type="Google" id="ProtNLM"/>
    </source>
</evidence>
<sequence>MEGRQMLKERGFSLVELIVVMAIFMVVIIISGNAFERILLHSGQLGKSAQSEIEGVIGLEIFRRDIEVAGFGLPWSFQDAPTAYEEVSVDPDEIIKDFDPATLNDIPPALPRAVVDATIPGANKIIDGSSDTNSGTDYLVIKSAALSAPPDAGRFSYVNYSGNELSNRSYLVDRNGPDDVKDGDRVISILSTFSAERGDNRQLLMNGASFFYTVNGSEPVHSAFKPSGEDERVDVYSIDSSSDLRMPYNRADYYVKKPATGVPPRCNPGTGVLFKSRVAQGAASGNTGYEHYALLDCVGDLQVVFELDTSGASHSGARSIRATLAGLSAQEIREQLRTVTVYILTHEGKKDPSFSYPVNDPSEVVVVSDPHVKSAGRIWKQADMLNAFGADWRNYRWKVYAVSVTPRNLLQ</sequence>
<protein>
    <recommendedName>
        <fullName evidence="4">Pilus assembly protein PilW</fullName>
    </recommendedName>
</protein>
<evidence type="ECO:0000313" key="3">
    <source>
        <dbReference type="Proteomes" id="UP000031433"/>
    </source>
</evidence>
<dbReference type="InterPro" id="IPR012902">
    <property type="entry name" value="N_methyl_site"/>
</dbReference>
<keyword evidence="1" id="KW-0472">Membrane</keyword>
<accession>A0A0C1TLZ1</accession>
<proteinExistence type="predicted"/>
<dbReference type="PROSITE" id="PS00409">
    <property type="entry name" value="PROKAR_NTER_METHYL"/>
    <property type="match status" value="1"/>
</dbReference>
<dbReference type="AlphaFoldDB" id="A0A0C1TLZ1"/>
<dbReference type="Pfam" id="PF07963">
    <property type="entry name" value="N_methyl"/>
    <property type="match status" value="1"/>
</dbReference>
<feature type="transmembrane region" description="Helical" evidence="1">
    <location>
        <begin position="12"/>
        <end position="35"/>
    </location>
</feature>
<dbReference type="EMBL" id="JXBL01000001">
    <property type="protein sequence ID" value="KIE41934.1"/>
    <property type="molecule type" value="Genomic_DNA"/>
</dbReference>
<keyword evidence="1" id="KW-0812">Transmembrane</keyword>
<evidence type="ECO:0000313" key="2">
    <source>
        <dbReference type="EMBL" id="KIE41934.1"/>
    </source>
</evidence>
<organism evidence="2 3">
    <name type="scientific">Geobacter soli</name>
    <dbReference type="NCBI Taxonomy" id="1510391"/>
    <lineage>
        <taxon>Bacteria</taxon>
        <taxon>Pseudomonadati</taxon>
        <taxon>Thermodesulfobacteriota</taxon>
        <taxon>Desulfuromonadia</taxon>
        <taxon>Geobacterales</taxon>
        <taxon>Geobacteraceae</taxon>
        <taxon>Geobacter</taxon>
    </lineage>
</organism>